<reference evidence="3" key="2">
    <citation type="submission" date="2020-03" db="EMBL/GenBank/DDBJ databases">
        <title>Flavobacteriaceae bacterium strain TP-CH-4, a member of the family Flavobacteriaceae isolated from a deep-sea seamount.</title>
        <authorList>
            <person name="Zhang D.-C."/>
        </authorList>
    </citation>
    <scope>NUCLEOTIDE SEQUENCE</scope>
    <source>
        <strain evidence="3">TP-CH-4</strain>
    </source>
</reference>
<reference evidence="3" key="1">
    <citation type="submission" date="2019-07" db="EMBL/GenBank/DDBJ databases">
        <authorList>
            <person name="De-Chao Zhang Q."/>
        </authorList>
    </citation>
    <scope>NUCLEOTIDE SEQUENCE</scope>
    <source>
        <strain evidence="3">TP-CH-4</strain>
    </source>
</reference>
<sequence>MPNAKIKDYLHLHFIVFIWGFTAVLGKLITIAALPLVWYRMLIATIIILIFVKARRFPFTLSGRNGRWMVLAGIAIALHWVTFFMAIKVATVSVALATMSTGAFFTAVLEPIWYGRKVIAYEIIFGMIVMIGLAIIFRVESQYAFGIGLALISAFLSAIFSLVNGQLVRSEKPSVISLYELGIGALFLSIYLAATGGFTTDLLRLSTNDWLFIFILSSICTAYAFIASVKVMRHLSPYTVMLTVNLEPVYGIVLAFLLLGDEEKMSPMFYLGALIILGTVVLNGILKTKDGLKK</sequence>
<name>A0A967APN5_9FLAO</name>
<dbReference type="AlphaFoldDB" id="A0A967APN5"/>
<protein>
    <submittedName>
        <fullName evidence="3">DMT family transporter</fullName>
    </submittedName>
</protein>
<feature type="transmembrane region" description="Helical" evidence="1">
    <location>
        <begin position="210"/>
        <end position="226"/>
    </location>
</feature>
<dbReference type="InterPro" id="IPR000620">
    <property type="entry name" value="EamA_dom"/>
</dbReference>
<feature type="transmembrane region" description="Helical" evidence="1">
    <location>
        <begin position="238"/>
        <end position="259"/>
    </location>
</feature>
<keyword evidence="4" id="KW-1185">Reference proteome</keyword>
<gene>
    <name evidence="3" type="ORF">FK220_000050</name>
</gene>
<dbReference type="Pfam" id="PF00892">
    <property type="entry name" value="EamA"/>
    <property type="match status" value="2"/>
</dbReference>
<dbReference type="RefSeq" id="WP_152572247.1">
    <property type="nucleotide sequence ID" value="NZ_VIKU02000001.1"/>
</dbReference>
<feature type="transmembrane region" description="Helical" evidence="1">
    <location>
        <begin position="119"/>
        <end position="137"/>
    </location>
</feature>
<dbReference type="EMBL" id="VIKU02000001">
    <property type="protein sequence ID" value="NHF57712.1"/>
    <property type="molecule type" value="Genomic_DNA"/>
</dbReference>
<organism evidence="3 4">
    <name type="scientific">Pelagihabitans pacificus</name>
    <dbReference type="NCBI Taxonomy" id="2696054"/>
    <lineage>
        <taxon>Bacteria</taxon>
        <taxon>Pseudomonadati</taxon>
        <taxon>Bacteroidota</taxon>
        <taxon>Flavobacteriia</taxon>
        <taxon>Flavobacteriales</taxon>
        <taxon>Flavobacteriaceae</taxon>
        <taxon>Pelagihabitans</taxon>
    </lineage>
</organism>
<keyword evidence="1" id="KW-0472">Membrane</keyword>
<feature type="domain" description="EamA" evidence="2">
    <location>
        <begin position="145"/>
        <end position="282"/>
    </location>
</feature>
<accession>A0A967APN5</accession>
<feature type="domain" description="EamA" evidence="2">
    <location>
        <begin position="15"/>
        <end position="137"/>
    </location>
</feature>
<dbReference type="PANTHER" id="PTHR22911">
    <property type="entry name" value="ACYL-MALONYL CONDENSING ENZYME-RELATED"/>
    <property type="match status" value="1"/>
</dbReference>
<feature type="transmembrane region" description="Helical" evidence="1">
    <location>
        <begin position="175"/>
        <end position="198"/>
    </location>
</feature>
<dbReference type="InterPro" id="IPR037185">
    <property type="entry name" value="EmrE-like"/>
</dbReference>
<feature type="transmembrane region" description="Helical" evidence="1">
    <location>
        <begin position="66"/>
        <end position="87"/>
    </location>
</feature>
<feature type="transmembrane region" description="Helical" evidence="1">
    <location>
        <begin position="143"/>
        <end position="163"/>
    </location>
</feature>
<dbReference type="GO" id="GO:0016020">
    <property type="term" value="C:membrane"/>
    <property type="evidence" value="ECO:0007669"/>
    <property type="project" value="InterPro"/>
</dbReference>
<keyword evidence="1" id="KW-1133">Transmembrane helix</keyword>
<evidence type="ECO:0000313" key="4">
    <source>
        <dbReference type="Proteomes" id="UP000707206"/>
    </source>
</evidence>
<feature type="transmembrane region" description="Helical" evidence="1">
    <location>
        <begin position="93"/>
        <end position="112"/>
    </location>
</feature>
<evidence type="ECO:0000256" key="1">
    <source>
        <dbReference type="SAM" id="Phobius"/>
    </source>
</evidence>
<keyword evidence="1" id="KW-0812">Transmembrane</keyword>
<dbReference type="Proteomes" id="UP000707206">
    <property type="component" value="Unassembled WGS sequence"/>
</dbReference>
<feature type="transmembrane region" description="Helical" evidence="1">
    <location>
        <begin position="12"/>
        <end position="31"/>
    </location>
</feature>
<proteinExistence type="predicted"/>
<evidence type="ECO:0000313" key="3">
    <source>
        <dbReference type="EMBL" id="NHF57712.1"/>
    </source>
</evidence>
<dbReference type="PANTHER" id="PTHR22911:SF79">
    <property type="entry name" value="MOBA-LIKE NTP TRANSFERASE DOMAIN-CONTAINING PROTEIN"/>
    <property type="match status" value="1"/>
</dbReference>
<feature type="transmembrane region" description="Helical" evidence="1">
    <location>
        <begin position="37"/>
        <end position="54"/>
    </location>
</feature>
<comment type="caution">
    <text evidence="3">The sequence shown here is derived from an EMBL/GenBank/DDBJ whole genome shotgun (WGS) entry which is preliminary data.</text>
</comment>
<evidence type="ECO:0000259" key="2">
    <source>
        <dbReference type="Pfam" id="PF00892"/>
    </source>
</evidence>
<dbReference type="SUPFAM" id="SSF103481">
    <property type="entry name" value="Multidrug resistance efflux transporter EmrE"/>
    <property type="match status" value="2"/>
</dbReference>
<feature type="transmembrane region" description="Helical" evidence="1">
    <location>
        <begin position="265"/>
        <end position="286"/>
    </location>
</feature>